<keyword evidence="12" id="KW-0539">Nucleus</keyword>
<feature type="compositionally biased region" description="Polar residues" evidence="18">
    <location>
        <begin position="1501"/>
        <end position="1516"/>
    </location>
</feature>
<evidence type="ECO:0000256" key="7">
    <source>
        <dbReference type="ARBA" id="ARBA00022990"/>
    </source>
</evidence>
<evidence type="ECO:0000256" key="3">
    <source>
        <dbReference type="ARBA" id="ARBA00022481"/>
    </source>
</evidence>
<evidence type="ECO:0000256" key="10">
    <source>
        <dbReference type="ARBA" id="ARBA00023125"/>
    </source>
</evidence>
<dbReference type="FunFam" id="1.20.5.430:FF:000001">
    <property type="entry name" value="Nuclear receptor corepressor 2 isoform 1"/>
    <property type="match status" value="1"/>
</dbReference>
<evidence type="ECO:0000259" key="21">
    <source>
        <dbReference type="PROSITE" id="PS51294"/>
    </source>
</evidence>
<dbReference type="Proteomes" id="UP000694383">
    <property type="component" value="Unplaced"/>
</dbReference>
<dbReference type="Gene3D" id="1.20.58.1880">
    <property type="match status" value="1"/>
</dbReference>
<feature type="compositionally biased region" description="Gly residues" evidence="18">
    <location>
        <begin position="1843"/>
        <end position="1857"/>
    </location>
</feature>
<keyword evidence="5" id="KW-0597">Phosphoprotein</keyword>
<feature type="compositionally biased region" description="Basic and acidic residues" evidence="18">
    <location>
        <begin position="170"/>
        <end position="179"/>
    </location>
</feature>
<dbReference type="PROSITE" id="PS51294">
    <property type="entry name" value="HTH_MYB"/>
    <property type="match status" value="1"/>
</dbReference>
<feature type="region of interest" description="Disordered" evidence="18">
    <location>
        <begin position="1106"/>
        <end position="1340"/>
    </location>
</feature>
<feature type="compositionally biased region" description="Basic and acidic residues" evidence="18">
    <location>
        <begin position="1519"/>
        <end position="1528"/>
    </location>
</feature>
<dbReference type="Pfam" id="PF00249">
    <property type="entry name" value="Myb_DNA-binding"/>
    <property type="match status" value="2"/>
</dbReference>
<dbReference type="PROSITE" id="PS51293">
    <property type="entry name" value="SANT"/>
    <property type="match status" value="2"/>
</dbReference>
<dbReference type="FunFam" id="1.20.58.1880:FF:000002">
    <property type="entry name" value="nuclear receptor corepressor 2 isoform X1"/>
    <property type="match status" value="1"/>
</dbReference>
<evidence type="ECO:0000259" key="19">
    <source>
        <dbReference type="PROSITE" id="PS50090"/>
    </source>
</evidence>
<dbReference type="GO" id="GO:0000122">
    <property type="term" value="P:negative regulation of transcription by RNA polymerase II"/>
    <property type="evidence" value="ECO:0007669"/>
    <property type="project" value="UniProtKB-ARBA"/>
</dbReference>
<keyword evidence="10" id="KW-0238">DNA-binding</keyword>
<evidence type="ECO:0000256" key="8">
    <source>
        <dbReference type="ARBA" id="ARBA00023015"/>
    </source>
</evidence>
<dbReference type="InterPro" id="IPR017930">
    <property type="entry name" value="Myb_dom"/>
</dbReference>
<comment type="similarity">
    <text evidence="2">Belongs to the N-CoR nuclear receptor corepressors family.</text>
</comment>
<feature type="compositionally biased region" description="Low complexity" evidence="18">
    <location>
        <begin position="1772"/>
        <end position="1790"/>
    </location>
</feature>
<accession>A0A8C8A695</accession>
<keyword evidence="7" id="KW-0007">Acetylation</keyword>
<dbReference type="PANTHER" id="PTHR13992:SF21">
    <property type="entry name" value="NUCLEAR RECEPTOR COREPRESSOR 2"/>
    <property type="match status" value="1"/>
</dbReference>
<name>A0A8C8A695_9TELE</name>
<dbReference type="InterPro" id="IPR001005">
    <property type="entry name" value="SANT/Myb"/>
</dbReference>
<evidence type="ECO:0000256" key="1">
    <source>
        <dbReference type="ARBA" id="ARBA00004123"/>
    </source>
</evidence>
<dbReference type="CDD" id="cd00167">
    <property type="entry name" value="SANT"/>
    <property type="match status" value="1"/>
</dbReference>
<dbReference type="GO" id="GO:0003677">
    <property type="term" value="F:DNA binding"/>
    <property type="evidence" value="ECO:0007669"/>
    <property type="project" value="UniProtKB-KW"/>
</dbReference>
<dbReference type="SUPFAM" id="SSF46689">
    <property type="entry name" value="Homeodomain-like"/>
    <property type="match status" value="2"/>
</dbReference>
<feature type="compositionally biased region" description="Polar residues" evidence="18">
    <location>
        <begin position="1328"/>
        <end position="1340"/>
    </location>
</feature>
<feature type="compositionally biased region" description="Polar residues" evidence="18">
    <location>
        <begin position="668"/>
        <end position="678"/>
    </location>
</feature>
<keyword evidence="23" id="KW-1185">Reference proteome</keyword>
<feature type="compositionally biased region" description="Basic and acidic residues" evidence="18">
    <location>
        <begin position="1133"/>
        <end position="1154"/>
    </location>
</feature>
<evidence type="ECO:0000256" key="17">
    <source>
        <dbReference type="ARBA" id="ARBA00079100"/>
    </source>
</evidence>
<evidence type="ECO:0000256" key="11">
    <source>
        <dbReference type="ARBA" id="ARBA00023163"/>
    </source>
</evidence>
<feature type="domain" description="HTH myb-type" evidence="21">
    <location>
        <begin position="558"/>
        <end position="605"/>
    </location>
</feature>
<feature type="compositionally biased region" description="Basic and acidic residues" evidence="18">
    <location>
        <begin position="467"/>
        <end position="498"/>
    </location>
</feature>
<organism evidence="22 23">
    <name type="scientific">Oryzias sinensis</name>
    <name type="common">Chinese medaka</name>
    <dbReference type="NCBI Taxonomy" id="183150"/>
    <lineage>
        <taxon>Eukaryota</taxon>
        <taxon>Metazoa</taxon>
        <taxon>Chordata</taxon>
        <taxon>Craniata</taxon>
        <taxon>Vertebrata</taxon>
        <taxon>Euteleostomi</taxon>
        <taxon>Actinopterygii</taxon>
        <taxon>Neopterygii</taxon>
        <taxon>Teleostei</taxon>
        <taxon>Neoteleostei</taxon>
        <taxon>Acanthomorphata</taxon>
        <taxon>Ovalentaria</taxon>
        <taxon>Atherinomorphae</taxon>
        <taxon>Beloniformes</taxon>
        <taxon>Adrianichthyidae</taxon>
        <taxon>Oryziinae</taxon>
        <taxon>Oryzias</taxon>
    </lineage>
</organism>
<dbReference type="SMART" id="SM00717">
    <property type="entry name" value="SANT"/>
    <property type="match status" value="2"/>
</dbReference>
<evidence type="ECO:0000256" key="9">
    <source>
        <dbReference type="ARBA" id="ARBA00023054"/>
    </source>
</evidence>
<keyword evidence="4" id="KW-0678">Repressor</keyword>
<feature type="compositionally biased region" description="Basic and acidic residues" evidence="18">
    <location>
        <begin position="1047"/>
        <end position="1062"/>
    </location>
</feature>
<dbReference type="InterPro" id="IPR051571">
    <property type="entry name" value="N-CoR_corepressor"/>
</dbReference>
<feature type="region of interest" description="Disordered" evidence="18">
    <location>
        <begin position="459"/>
        <end position="565"/>
    </location>
</feature>
<dbReference type="Ensembl" id="ENSOSIT00000052998.1">
    <property type="protein sequence ID" value="ENSOSIP00000050459.1"/>
    <property type="gene ID" value="ENSOSIG00000023480.1"/>
</dbReference>
<feature type="region of interest" description="Disordered" evidence="18">
    <location>
        <begin position="1601"/>
        <end position="1654"/>
    </location>
</feature>
<feature type="compositionally biased region" description="Low complexity" evidence="18">
    <location>
        <begin position="545"/>
        <end position="557"/>
    </location>
</feature>
<sequence length="1880" mass="209427">LSFYMHNIHIHLWKMGLVDYHSHHVRDYGCHLAQPHRRRPSLLSEFQPGNERGQEQHIRYEHIYLPDACSQSELEYPEIKRPRIEIGPESLMRPSPHRHPLTLGGAEDMIKLEPISPVSPVHIDPDLDLVPARYSKEELIQNMDRVDREITMVEQQISKLRKKQQQLEEEAAKPHEPERPISPPPSEAKHRSLVQIIYDENRKKAEEAHKVLEGLGPRVELPLYNQPSDTKQYHENIKINQAMRKKLILYFKRRNHARKQWEQKFCQRYDQLMEAWEKKVERIENNPRRRAKESKVREYYEKQFPEIRKQREMQERMQSRVGQRGGGLASTAARSEHEVSEIIDGISEHENTEKQMRQLAVIPPMLFDAEQQRIKFINMNGLMDDPMKVYKDRQVMNMWSEQEKDTFREKFIQHPKNFGLIASFLERKTVAECVLFYYLTKKNENYKNIVRRNYRRRGRSQVLNRSSQEDKEEKEKEGERDEEKNYAEEKDDGMKDDTSGEDAEDKEPAVAFKGRRTANSQGRRKGRVTRSMANEVEENSAPPANSELSNLEMNESSRWTEEEMETAKKGLLQYGRNWSAIAKMVGSKTVSQCKNFYFNYKKRQKLDEILQQHKMKSEKERKARRRGKALQNEETSATFVAEEEMEGSGASCNEEEAPEDGEGGPNNSSDTESLPSPRSSEDSKAKDEGSSRPKCSTNSGVKEETQADMDQGGDEKPPVKEEADSAIKQEMDAETEDPNGEQPAAPSEAAHKKPSTAEADEVKSSAKSSKKEHAAKTGSHGDSDSSATCSADEVEETDNTEKNSSPRPSLLNYSHDGVISTPLQKPMDLKQLRQRAAAIPPIVSWSWDFSLSLETLRRSVQDKEQITQTCLTMTAVFILLHKHHYNRAVRHIFFKIRQLGMRSPTYWTCKSSHLNETENLRKTLNVESLTFCQQFKKSLSAYQYLSAKSLTCSDNSLFPLNIYASLPGVQGGSITKGIPGTRLHPESAISYRGGSITQGTPADVLYKGTITRLITEDSVGRAERERDDALSKGHVVYEGISSHILTYDRESPPSQTLKEDGRGSGQSGEILSLKRPYDVMEGGRGLFISQLSSSISFSGLISRAMPHDRDSPHHTPYKEPHHIHGSISQGIPRHLDPQDGYLRREAKQMKKEPSPSRGAGSLSDPMKGREASVTTVQEPGRSIHLIPGGSKEGIIAQGTSVKQEASGSGKRHDVRSIMASSPRSYHNAPPHLEMRSERSRYEEGPKGRPSAVVSSASPIPRSSPLGSEQGGKAHHSPVGYEDKSNLRTPYPGPSHRGSPLSREAGQRQHEGSSKHPQQERKATPTPREMSSTKSPLSADQTYERLLQSLGASAEMYRQIPLAFDPAALPRGIHIEPAAYYLPRHLAPNPAYPHPYPYLLRGFPDTAALENRQTLFNDFITSQQMHSWPAAQRSDLLRGIPPRDQPLSLPFSATPRGIIDLSQVPHLPVLVPPTSGATGSPMDRITYIPGTSTPFPGRPYTTSPISPVGSSHINKMQGSSEREREREKGGSLGNVEHAPIWRPGMENIVSSGRSAPQQYSHQQSPVSPRTQENVQQRPSVLHNTGGKSLSVNQINRCLHFLPRSPPQAKSSPVSALNDGIEPVSPPGNMCSSPSSHAHTRLGSRSPPNTSQPPAFFSKLTESTSAIVKSKKQEMIKKMTVVGSENAGQPGTEIFNMPASTTAGPVTVRNHPAPEAPGNSIGLEAIIRKALMGKYDDASEERSSSSAANSDGRAEDLFSQGTGSGRSSGRKAKSPGPGLSGSERPSSVSSVHSEGEYNRRTPLTNRVLEDRPLSAGSTPTPFPCNPLIMGFPSGTVSAHPSGQQGNQGPGAGPGPGPGQGRSWEEEPKPLLVSQYDPLSDSE</sequence>
<feature type="compositionally biased region" description="Basic and acidic residues" evidence="18">
    <location>
        <begin position="679"/>
        <end position="691"/>
    </location>
</feature>
<dbReference type="Pfam" id="PF15784">
    <property type="entry name" value="GPS2_interact"/>
    <property type="match status" value="1"/>
</dbReference>
<dbReference type="GO" id="GO:0032991">
    <property type="term" value="C:protein-containing complex"/>
    <property type="evidence" value="ECO:0007669"/>
    <property type="project" value="UniProtKB-ARBA"/>
</dbReference>
<feature type="region of interest" description="Disordered" evidence="18">
    <location>
        <begin position="318"/>
        <end position="337"/>
    </location>
</feature>
<feature type="region of interest" description="Disordered" evidence="18">
    <location>
        <begin position="1047"/>
        <end position="1070"/>
    </location>
</feature>
<feature type="compositionally biased region" description="Basic and acidic residues" evidence="18">
    <location>
        <begin position="713"/>
        <end position="731"/>
    </location>
</feature>
<keyword evidence="9" id="KW-0175">Coiled coil</keyword>
<dbReference type="PROSITE" id="PS50090">
    <property type="entry name" value="MYB_LIKE"/>
    <property type="match status" value="1"/>
</dbReference>
<evidence type="ECO:0000256" key="13">
    <source>
        <dbReference type="ARBA" id="ARBA00059816"/>
    </source>
</evidence>
<keyword evidence="6" id="KW-0677">Repeat</keyword>
<comment type="subcellular location">
    <subcellularLocation>
        <location evidence="1">Nucleus</location>
    </subcellularLocation>
</comment>
<feature type="domain" description="SANT" evidence="20">
    <location>
        <begin position="554"/>
        <end position="605"/>
    </location>
</feature>
<evidence type="ECO:0000256" key="2">
    <source>
        <dbReference type="ARBA" id="ARBA00010097"/>
    </source>
</evidence>
<dbReference type="GO" id="GO:0016604">
    <property type="term" value="C:nuclear body"/>
    <property type="evidence" value="ECO:0007669"/>
    <property type="project" value="UniProtKB-ARBA"/>
</dbReference>
<feature type="compositionally biased region" description="Basic and acidic residues" evidence="18">
    <location>
        <begin position="609"/>
        <end position="621"/>
    </location>
</feature>
<evidence type="ECO:0000256" key="16">
    <source>
        <dbReference type="ARBA" id="ARBA00077861"/>
    </source>
</evidence>
<evidence type="ECO:0000256" key="18">
    <source>
        <dbReference type="SAM" id="MobiDB-lite"/>
    </source>
</evidence>
<reference evidence="22" key="1">
    <citation type="submission" date="2025-08" db="UniProtKB">
        <authorList>
            <consortium name="Ensembl"/>
        </authorList>
    </citation>
    <scope>IDENTIFICATION</scope>
</reference>
<feature type="compositionally biased region" description="Acidic residues" evidence="18">
    <location>
        <begin position="653"/>
        <end position="662"/>
    </location>
</feature>
<feature type="compositionally biased region" description="Basic and acidic residues" evidence="18">
    <location>
        <begin position="1106"/>
        <end position="1122"/>
    </location>
</feature>
<dbReference type="Gene3D" id="1.20.5.430">
    <property type="match status" value="1"/>
</dbReference>
<proteinExistence type="inferred from homology"/>
<feature type="region of interest" description="Disordered" evidence="18">
    <location>
        <begin position="161"/>
        <end position="190"/>
    </location>
</feature>
<feature type="compositionally biased region" description="Polar residues" evidence="18">
    <location>
        <begin position="1547"/>
        <end position="1587"/>
    </location>
</feature>
<feature type="region of interest" description="Disordered" evidence="18">
    <location>
        <begin position="609"/>
        <end position="818"/>
    </location>
</feature>
<dbReference type="PANTHER" id="PTHR13992">
    <property type="entry name" value="NUCLEAR RECEPTOR CO-REPRESSOR RELATED NCOR"/>
    <property type="match status" value="1"/>
</dbReference>
<evidence type="ECO:0000256" key="15">
    <source>
        <dbReference type="ARBA" id="ARBA00075960"/>
    </source>
</evidence>
<dbReference type="Gene3D" id="1.10.10.60">
    <property type="entry name" value="Homeodomain-like"/>
    <property type="match status" value="1"/>
</dbReference>
<feature type="compositionally biased region" description="Basic and acidic residues" evidence="18">
    <location>
        <begin position="1232"/>
        <end position="1246"/>
    </location>
</feature>
<feature type="domain" description="Myb-like" evidence="19">
    <location>
        <begin position="557"/>
        <end position="601"/>
    </location>
</feature>
<feature type="region of interest" description="Disordered" evidence="18">
    <location>
        <begin position="1501"/>
        <end position="1587"/>
    </location>
</feature>
<evidence type="ECO:0000259" key="20">
    <source>
        <dbReference type="PROSITE" id="PS51293"/>
    </source>
</evidence>
<dbReference type="InterPro" id="IPR031557">
    <property type="entry name" value="N-CoR_GPS2_interact"/>
</dbReference>
<dbReference type="GeneTree" id="ENSGT00940000159022"/>
<protein>
    <recommendedName>
        <fullName evidence="14">Nuclear receptor corepressor 2</fullName>
    </recommendedName>
    <alternativeName>
        <fullName evidence="16">Silencing mediator of retinoic acid and thyroid hormone receptor</fullName>
    </alternativeName>
    <alternativeName>
        <fullName evidence="17">T3 receptor-associating factor</fullName>
    </alternativeName>
    <alternativeName>
        <fullName evidence="15">Thyroid-, retinoic-acid-receptor-associated corepressor</fullName>
    </alternativeName>
</protein>
<dbReference type="FunFam" id="1.10.10.60:FF:000026">
    <property type="entry name" value="Nuclear receptor corepressor 2 isoform 1"/>
    <property type="match status" value="1"/>
</dbReference>
<feature type="compositionally biased region" description="Basic and acidic residues" evidence="18">
    <location>
        <begin position="760"/>
        <end position="783"/>
    </location>
</feature>
<dbReference type="GO" id="GO:0000785">
    <property type="term" value="C:chromatin"/>
    <property type="evidence" value="ECO:0007669"/>
    <property type="project" value="TreeGrafter"/>
</dbReference>
<dbReference type="InterPro" id="IPR009057">
    <property type="entry name" value="Homeodomain-like_sf"/>
</dbReference>
<evidence type="ECO:0000256" key="12">
    <source>
        <dbReference type="ARBA" id="ARBA00023242"/>
    </source>
</evidence>
<dbReference type="GO" id="GO:0003714">
    <property type="term" value="F:transcription corepressor activity"/>
    <property type="evidence" value="ECO:0007669"/>
    <property type="project" value="UniProtKB-ARBA"/>
</dbReference>
<evidence type="ECO:0000256" key="5">
    <source>
        <dbReference type="ARBA" id="ARBA00022553"/>
    </source>
</evidence>
<reference evidence="22" key="2">
    <citation type="submission" date="2025-09" db="UniProtKB">
        <authorList>
            <consortium name="Ensembl"/>
        </authorList>
    </citation>
    <scope>IDENTIFICATION</scope>
</reference>
<evidence type="ECO:0000313" key="23">
    <source>
        <dbReference type="Proteomes" id="UP000694383"/>
    </source>
</evidence>
<feature type="domain" description="SANT" evidence="20">
    <location>
        <begin position="394"/>
        <end position="445"/>
    </location>
</feature>
<comment type="function">
    <text evidence="13">Transcriptional corepressor that mediates the transcriptional repression activity of some nuclear receptors by promoting chromatin condensation, thus preventing access of the basal transcription. Acts by recruiting chromatin modifiers, such as histone deacetylases HDAC1, HDAC2 and HDAC3. Required to activate the histone deacetylase activity of HDAC3. Involved in the regulation BCL6-dependent of the germinal center (GC) reactions, mainly through the control of the GC B-cells proliferation and survival. Recruited by ZBTB7A to the androgen response elements/ARE on target genes, negatively regulates androgen receptor signaling and androgen-induced cell proliferation.</text>
</comment>
<evidence type="ECO:0000256" key="14">
    <source>
        <dbReference type="ARBA" id="ARBA00070044"/>
    </source>
</evidence>
<feature type="compositionally biased region" description="Low complexity" evidence="18">
    <location>
        <begin position="1248"/>
        <end position="1264"/>
    </location>
</feature>
<feature type="region of interest" description="Disordered" evidence="18">
    <location>
        <begin position="1735"/>
        <end position="1880"/>
    </location>
</feature>
<feature type="compositionally biased region" description="Polar residues" evidence="18">
    <location>
        <begin position="1197"/>
        <end position="1206"/>
    </location>
</feature>
<keyword evidence="8" id="KW-0805">Transcription regulation</keyword>
<evidence type="ECO:0000313" key="22">
    <source>
        <dbReference type="Ensembl" id="ENSOSIP00000050459.1"/>
    </source>
</evidence>
<feature type="compositionally biased region" description="Basic and acidic residues" evidence="18">
    <location>
        <begin position="1304"/>
        <end position="1322"/>
    </location>
</feature>
<dbReference type="InterPro" id="IPR017884">
    <property type="entry name" value="SANT_dom"/>
</dbReference>
<evidence type="ECO:0000256" key="4">
    <source>
        <dbReference type="ARBA" id="ARBA00022491"/>
    </source>
</evidence>
<keyword evidence="11" id="KW-0804">Transcription</keyword>
<keyword evidence="3" id="KW-0488">Methylation</keyword>
<evidence type="ECO:0000256" key="6">
    <source>
        <dbReference type="ARBA" id="ARBA00022737"/>
    </source>
</evidence>